<dbReference type="EMBL" id="LATX01002314">
    <property type="protein sequence ID" value="KTB31535.1"/>
    <property type="molecule type" value="Genomic_DNA"/>
</dbReference>
<protein>
    <recommendedName>
        <fullName evidence="3">F-box domain-containing protein</fullName>
    </recommendedName>
</protein>
<evidence type="ECO:0008006" key="3">
    <source>
        <dbReference type="Google" id="ProtNLM"/>
    </source>
</evidence>
<evidence type="ECO:0000313" key="1">
    <source>
        <dbReference type="EMBL" id="KTB31535.1"/>
    </source>
</evidence>
<gene>
    <name evidence="1" type="ORF">WG66_15898</name>
</gene>
<dbReference type="Proteomes" id="UP000054988">
    <property type="component" value="Unassembled WGS sequence"/>
</dbReference>
<organism evidence="1 2">
    <name type="scientific">Moniliophthora roreri</name>
    <name type="common">Frosty pod rot fungus</name>
    <name type="synonym">Monilia roreri</name>
    <dbReference type="NCBI Taxonomy" id="221103"/>
    <lineage>
        <taxon>Eukaryota</taxon>
        <taxon>Fungi</taxon>
        <taxon>Dikarya</taxon>
        <taxon>Basidiomycota</taxon>
        <taxon>Agaricomycotina</taxon>
        <taxon>Agaricomycetes</taxon>
        <taxon>Agaricomycetidae</taxon>
        <taxon>Agaricales</taxon>
        <taxon>Marasmiineae</taxon>
        <taxon>Marasmiaceae</taxon>
        <taxon>Moniliophthora</taxon>
    </lineage>
</organism>
<reference evidence="1 2" key="1">
    <citation type="submission" date="2015-12" db="EMBL/GenBank/DDBJ databases">
        <title>Draft genome sequence of Moniliophthora roreri, the causal agent of frosty pod rot of cacao.</title>
        <authorList>
            <person name="Aime M.C."/>
            <person name="Diaz-Valderrama J.R."/>
            <person name="Kijpornyongpan T."/>
            <person name="Phillips-Mora W."/>
        </authorList>
    </citation>
    <scope>NUCLEOTIDE SEQUENCE [LARGE SCALE GENOMIC DNA]</scope>
    <source>
        <strain evidence="1 2">MCA 2952</strain>
    </source>
</reference>
<proteinExistence type="predicted"/>
<evidence type="ECO:0000313" key="2">
    <source>
        <dbReference type="Proteomes" id="UP000054988"/>
    </source>
</evidence>
<dbReference type="AlphaFoldDB" id="A0A0W0F5B7"/>
<comment type="caution">
    <text evidence="1">The sequence shown here is derived from an EMBL/GenBank/DDBJ whole genome shotgun (WGS) entry which is preliminary data.</text>
</comment>
<name>A0A0W0F5B7_MONRR</name>
<sequence>MACLESTVFDFPAEIVIEFVKHHSQDHAVLAKCSLVSRKWRPLSQSFIFSTVTFSTRSDFRRWEAWFAESSDLVNYVRRVRCTNRDSWTDSDSDTSSGTDTDNESLWQEETWNLGIMPQVSELEWLLPADLEFPVAATDDGVKAVLRMLPNVKRIKVGGLFENWRYLAEFLGHWGADKLEAVVLDSQLTFCGDREDEGPESKTSFNFLSLKRLELSIKDQFDYYNHDWVLDDYLSIISKASVPTPIHANLNHLVLDPLSLSQPILYRLLQETSQTLKYLEMNPSCK</sequence>
<accession>A0A0W0F5B7</accession>